<reference evidence="1" key="2">
    <citation type="submission" date="1995-04" db="EMBL/GenBank/DDBJ databases">
        <authorList>
            <person name="Smith D.R."/>
        </authorList>
    </citation>
    <scope>NUCLEOTIDE SEQUENCE</scope>
</reference>
<evidence type="ECO:0000313" key="1">
    <source>
        <dbReference type="EMBL" id="AAA62979.1"/>
    </source>
</evidence>
<proteinExistence type="predicted"/>
<name>Q50021_MYCLR</name>
<organism evidence="1">
    <name type="scientific">Mycobacterium leprae</name>
    <dbReference type="NCBI Taxonomy" id="1769"/>
    <lineage>
        <taxon>Bacteria</taxon>
        <taxon>Bacillati</taxon>
        <taxon>Actinomycetota</taxon>
        <taxon>Actinomycetes</taxon>
        <taxon>Mycobacteriales</taxon>
        <taxon>Mycobacteriaceae</taxon>
        <taxon>Mycobacterium</taxon>
    </lineage>
</organism>
<protein>
    <submittedName>
        <fullName evidence="1">U2266c</fullName>
    </submittedName>
</protein>
<reference evidence="1" key="1">
    <citation type="submission" date="1994-09" db="EMBL/GenBank/DDBJ databases">
        <authorList>
            <person name="Robison K."/>
        </authorList>
    </citation>
    <scope>NUCLEOTIDE SEQUENCE</scope>
</reference>
<dbReference type="EMBL" id="U15182">
    <property type="protein sequence ID" value="AAA62979.1"/>
    <property type="molecule type" value="Genomic_DNA"/>
</dbReference>
<dbReference type="AlphaFoldDB" id="Q50021"/>
<accession>Q50021</accession>
<sequence>MNSQRSAALAGMPNIMAVGDDVVDARVGIVTPFQLQSILAPVTSTAIFLGVTIDISGEATVHDTLSERSGLICVIASRSYQPLITGDSESVLTPGIDCLAALGPQNCIHSSRTGQTTAHLLSEHTETCCLTFVPIRWTYVWSWPAT</sequence>